<evidence type="ECO:0000313" key="2">
    <source>
        <dbReference type="Proteomes" id="UP000006527"/>
    </source>
</evidence>
<dbReference type="KEGG" id="vg:10328776"/>
<dbReference type="Proteomes" id="UP000006527">
    <property type="component" value="Segment"/>
</dbReference>
<name>E3SLC5_9CAUD</name>
<reference evidence="1 2" key="1">
    <citation type="journal article" date="2010" name="Environ. Microbiol.">
        <title>Genomic analysis of oceanic cyanobacterial myoviruses compared with T4-like myoviruses from diverse hosts and environments.</title>
        <authorList>
            <person name="Sullivan M.B."/>
            <person name="Huang K.H."/>
            <person name="Ignacio-Espinoza J.C."/>
            <person name="Berlin A.M."/>
            <person name="Kelly L."/>
            <person name="Weigele P.R."/>
            <person name="DeFrancesco A.S."/>
            <person name="Kern S.E."/>
            <person name="Thompson L.R."/>
            <person name="Young S."/>
            <person name="Yandava C."/>
            <person name="Fu R."/>
            <person name="Krastins B."/>
            <person name="Chase M."/>
            <person name="Sarracino D."/>
            <person name="Osburne M.S."/>
            <person name="Henn M.R."/>
            <person name="Chisholm S.W."/>
        </authorList>
    </citation>
    <scope>NUCLEOTIDE SEQUENCE [LARGE SCALE GENOMIC DNA]</scope>
    <source>
        <strain evidence="1">8109-3</strain>
    </source>
</reference>
<dbReference type="OrthoDB" id="27452at10239"/>
<protein>
    <submittedName>
        <fullName evidence="1">Uncharacterized protein</fullName>
    </submittedName>
</protein>
<dbReference type="EMBL" id="GU071098">
    <property type="protein sequence ID" value="ADO98273.1"/>
    <property type="molecule type" value="Genomic_DNA"/>
</dbReference>
<gene>
    <name evidence="1" type="ORF">SSSM7_208</name>
</gene>
<dbReference type="RefSeq" id="YP_004324260.1">
    <property type="nucleotide sequence ID" value="NC_015287.1"/>
</dbReference>
<keyword evidence="2" id="KW-1185">Reference proteome</keyword>
<organism evidence="1 2">
    <name type="scientific">Synechococcus phage S-SSM7</name>
    <dbReference type="NCBI Taxonomy" id="445686"/>
    <lineage>
        <taxon>Viruses</taxon>
        <taxon>Duplodnaviria</taxon>
        <taxon>Heunggongvirae</taxon>
        <taxon>Uroviricota</taxon>
        <taxon>Caudoviricetes</taxon>
        <taxon>Pantevenvirales</taxon>
        <taxon>Kyanoviridae</taxon>
        <taxon>Lipsvirus</taxon>
        <taxon>Lipsvirus ssm7</taxon>
    </lineage>
</organism>
<sequence>MKDFKMPVAIITFLAAQAGGMVWFLSGLQSRVKALESFDSGIEVTASENRRYIREVIMPSYAISDNWFNPHYQMWLDQGGWADIRECKHD</sequence>
<accession>E3SLC5</accession>
<dbReference type="GeneID" id="10328776"/>
<evidence type="ECO:0000313" key="1">
    <source>
        <dbReference type="EMBL" id="ADO98273.1"/>
    </source>
</evidence>
<proteinExistence type="predicted"/>